<name>A0ABU6ZJ92_9FABA</name>
<feature type="non-terminal residue" evidence="1">
    <location>
        <position position="1"/>
    </location>
</feature>
<dbReference type="EMBL" id="JASCZI010272395">
    <property type="protein sequence ID" value="MED6222020.1"/>
    <property type="molecule type" value="Genomic_DNA"/>
</dbReference>
<evidence type="ECO:0000313" key="2">
    <source>
        <dbReference type="Proteomes" id="UP001341840"/>
    </source>
</evidence>
<reference evidence="1 2" key="1">
    <citation type="journal article" date="2023" name="Plants (Basel)">
        <title>Bridging the Gap: Combining Genomics and Transcriptomics Approaches to Understand Stylosanthes scabra, an Orphan Legume from the Brazilian Caatinga.</title>
        <authorList>
            <person name="Ferreira-Neto J.R.C."/>
            <person name="da Silva M.D."/>
            <person name="Binneck E."/>
            <person name="de Melo N.F."/>
            <person name="da Silva R.H."/>
            <person name="de Melo A.L.T.M."/>
            <person name="Pandolfi V."/>
            <person name="Bustamante F.O."/>
            <person name="Brasileiro-Vidal A.C."/>
            <person name="Benko-Iseppon A.M."/>
        </authorList>
    </citation>
    <scope>NUCLEOTIDE SEQUENCE [LARGE SCALE GENOMIC DNA]</scope>
    <source>
        <tissue evidence="1">Leaves</tissue>
    </source>
</reference>
<dbReference type="Proteomes" id="UP001341840">
    <property type="component" value="Unassembled WGS sequence"/>
</dbReference>
<comment type="caution">
    <text evidence="1">The sequence shown here is derived from an EMBL/GenBank/DDBJ whole genome shotgun (WGS) entry which is preliminary data.</text>
</comment>
<accession>A0ABU6ZJ92</accession>
<gene>
    <name evidence="1" type="ORF">PIB30_060458</name>
</gene>
<protein>
    <submittedName>
        <fullName evidence="1">Uncharacterized protein</fullName>
    </submittedName>
</protein>
<proteinExistence type="predicted"/>
<sequence>IREAKKRGVASSKLEKEEGSLREKLPTQLLLAVSVRPLSLLLSRPALPVHLNHSYQNRIVLVGPKNCSPDYQTGPVLQSYRKCIKPVLTRDVVWVGLEWKTNLIKKLQCHRIIHGTHSPIPPSVNLISSPPSLTVRRRPFLTAVSVCPVSSAPPSSSELPFVVFFLRAVFLCLDAGPKGLRRSSFSSPSSKILSAGATADSASSTAVTSLVSAHRPYLAGLWTAFASENYLFPQNSATHKLSSENTSKLTCMNINGNGHALLGENGGKTHECGARMWFNVVQRDS</sequence>
<evidence type="ECO:0000313" key="1">
    <source>
        <dbReference type="EMBL" id="MED6222020.1"/>
    </source>
</evidence>
<organism evidence="1 2">
    <name type="scientific">Stylosanthes scabra</name>
    <dbReference type="NCBI Taxonomy" id="79078"/>
    <lineage>
        <taxon>Eukaryota</taxon>
        <taxon>Viridiplantae</taxon>
        <taxon>Streptophyta</taxon>
        <taxon>Embryophyta</taxon>
        <taxon>Tracheophyta</taxon>
        <taxon>Spermatophyta</taxon>
        <taxon>Magnoliopsida</taxon>
        <taxon>eudicotyledons</taxon>
        <taxon>Gunneridae</taxon>
        <taxon>Pentapetalae</taxon>
        <taxon>rosids</taxon>
        <taxon>fabids</taxon>
        <taxon>Fabales</taxon>
        <taxon>Fabaceae</taxon>
        <taxon>Papilionoideae</taxon>
        <taxon>50 kb inversion clade</taxon>
        <taxon>dalbergioids sensu lato</taxon>
        <taxon>Dalbergieae</taxon>
        <taxon>Pterocarpus clade</taxon>
        <taxon>Stylosanthes</taxon>
    </lineage>
</organism>
<keyword evidence="2" id="KW-1185">Reference proteome</keyword>